<dbReference type="NCBIfam" id="NF002954">
    <property type="entry name" value="PRK03606.2-5"/>
    <property type="match status" value="1"/>
</dbReference>
<evidence type="ECO:0000313" key="5">
    <source>
        <dbReference type="EMBL" id="GAA0854101.1"/>
    </source>
</evidence>
<gene>
    <name evidence="5" type="ORF">GCM10009114_08700</name>
</gene>
<dbReference type="Gene3D" id="2.60.120.480">
    <property type="entry name" value="Ureidoglycolate hydrolase"/>
    <property type="match status" value="1"/>
</dbReference>
<dbReference type="PIRSF" id="PIRSF017306">
    <property type="entry name" value="Ureidogly_hydro"/>
    <property type="match status" value="1"/>
</dbReference>
<dbReference type="InterPro" id="IPR024060">
    <property type="entry name" value="Ureidoglycolate_lyase_dom_sf"/>
</dbReference>
<evidence type="ECO:0000313" key="6">
    <source>
        <dbReference type="Proteomes" id="UP001500359"/>
    </source>
</evidence>
<comment type="caution">
    <text evidence="5">The sequence shown here is derived from an EMBL/GenBank/DDBJ whole genome shotgun (WGS) entry which is preliminary data.</text>
</comment>
<comment type="catalytic activity">
    <reaction evidence="4">
        <text>(S)-ureidoglycolate = urea + glyoxylate</text>
        <dbReference type="Rhea" id="RHEA:11304"/>
        <dbReference type="ChEBI" id="CHEBI:16199"/>
        <dbReference type="ChEBI" id="CHEBI:36655"/>
        <dbReference type="ChEBI" id="CHEBI:57296"/>
        <dbReference type="EC" id="4.3.2.3"/>
    </reaction>
</comment>
<evidence type="ECO:0000256" key="4">
    <source>
        <dbReference type="ARBA" id="ARBA00047684"/>
    </source>
</evidence>
<proteinExistence type="predicted"/>
<dbReference type="Pfam" id="PF04115">
    <property type="entry name" value="Ureidogly_lyase"/>
    <property type="match status" value="1"/>
</dbReference>
<dbReference type="SUPFAM" id="SSF51182">
    <property type="entry name" value="RmlC-like cupins"/>
    <property type="match status" value="1"/>
</dbReference>
<reference evidence="6" key="1">
    <citation type="journal article" date="2019" name="Int. J. Syst. Evol. Microbiol.">
        <title>The Global Catalogue of Microorganisms (GCM) 10K type strain sequencing project: providing services to taxonomists for standard genome sequencing and annotation.</title>
        <authorList>
            <consortium name="The Broad Institute Genomics Platform"/>
            <consortium name="The Broad Institute Genome Sequencing Center for Infectious Disease"/>
            <person name="Wu L."/>
            <person name="Ma J."/>
        </authorList>
    </citation>
    <scope>NUCLEOTIDE SEQUENCE [LARGE SCALE GENOMIC DNA]</scope>
    <source>
        <strain evidence="6">JCM 15896</strain>
    </source>
</reference>
<evidence type="ECO:0000256" key="1">
    <source>
        <dbReference type="ARBA" id="ARBA00011738"/>
    </source>
</evidence>
<organism evidence="5 6">
    <name type="scientific">Aliiglaciecola litoralis</name>
    <dbReference type="NCBI Taxonomy" id="582857"/>
    <lineage>
        <taxon>Bacteria</taxon>
        <taxon>Pseudomonadati</taxon>
        <taxon>Pseudomonadota</taxon>
        <taxon>Gammaproteobacteria</taxon>
        <taxon>Alteromonadales</taxon>
        <taxon>Alteromonadaceae</taxon>
        <taxon>Aliiglaciecola</taxon>
    </lineage>
</organism>
<dbReference type="InterPro" id="IPR007247">
    <property type="entry name" value="Ureidogly_lyase"/>
</dbReference>
<accession>A0ABP3WP47</accession>
<keyword evidence="2" id="KW-0659">Purine metabolism</keyword>
<comment type="subunit">
    <text evidence="1">Homodimer.</text>
</comment>
<protein>
    <submittedName>
        <fullName evidence="5">Ureidoglycolate lyase</fullName>
    </submittedName>
</protein>
<dbReference type="RefSeq" id="WP_343856902.1">
    <property type="nucleotide sequence ID" value="NZ_BAAAFD010000002.1"/>
</dbReference>
<dbReference type="NCBIfam" id="NF009932">
    <property type="entry name" value="PRK13395.1"/>
    <property type="match status" value="1"/>
</dbReference>
<dbReference type="GO" id="GO:0016829">
    <property type="term" value="F:lyase activity"/>
    <property type="evidence" value="ECO:0007669"/>
    <property type="project" value="UniProtKB-KW"/>
</dbReference>
<name>A0ABP3WP47_9ALTE</name>
<keyword evidence="6" id="KW-1185">Reference proteome</keyword>
<dbReference type="EMBL" id="BAAAFD010000002">
    <property type="protein sequence ID" value="GAA0854101.1"/>
    <property type="molecule type" value="Genomic_DNA"/>
</dbReference>
<dbReference type="PANTHER" id="PTHR21221:SF1">
    <property type="entry name" value="UREIDOGLYCOLATE LYASE"/>
    <property type="match status" value="1"/>
</dbReference>
<keyword evidence="3 5" id="KW-0456">Lyase</keyword>
<dbReference type="Proteomes" id="UP001500359">
    <property type="component" value="Unassembled WGS sequence"/>
</dbReference>
<sequence length="177" mass="19651">MTKNTGQVSLPIRPLSSEAFAPYGDVLEASADKHHFTINDGYTERFHDLAQIDVADENGRAIVSIFRSTPLTLPIKIEMMERHPLGSQAFMPLSQQPYLVVVAPKGAFDKNNIEVFLAQPTQGVNYHKGTWHHFCLALNHECDFLVIDRSGEGNNCDVETLDGSLVINLEGINDSRT</sequence>
<evidence type="ECO:0000256" key="3">
    <source>
        <dbReference type="ARBA" id="ARBA00023239"/>
    </source>
</evidence>
<dbReference type="InterPro" id="IPR011051">
    <property type="entry name" value="RmlC_Cupin_sf"/>
</dbReference>
<evidence type="ECO:0000256" key="2">
    <source>
        <dbReference type="ARBA" id="ARBA00022631"/>
    </source>
</evidence>
<dbReference type="InterPro" id="IPR047233">
    <property type="entry name" value="UAH_cupin"/>
</dbReference>
<dbReference type="CDD" id="cd20298">
    <property type="entry name" value="cupin_UAH"/>
    <property type="match status" value="1"/>
</dbReference>
<dbReference type="PANTHER" id="PTHR21221">
    <property type="entry name" value="UREIDOGLYCOLATE HYDROLASE"/>
    <property type="match status" value="1"/>
</dbReference>